<evidence type="ECO:0000313" key="1">
    <source>
        <dbReference type="EMBL" id="QAT85097.1"/>
    </source>
</evidence>
<dbReference type="Proteomes" id="UP000288758">
    <property type="component" value="Chromosome"/>
</dbReference>
<reference evidence="1 2" key="1">
    <citation type="submission" date="2018-12" db="EMBL/GenBank/DDBJ databases">
        <title>Complete Genome Sequence of the Corallopyronin A producing Myxobacterium Corallococcus coralloides B035.</title>
        <authorList>
            <person name="Bouhired S.M."/>
            <person name="Rupp O."/>
            <person name="Blom J."/>
            <person name="Schaeberle T.F."/>
            <person name="Kehraus S."/>
            <person name="Schiefer A."/>
            <person name="Pfarr K."/>
            <person name="Goesmann A."/>
            <person name="Hoerauf A."/>
            <person name="Koenig G.M."/>
        </authorList>
    </citation>
    <scope>NUCLEOTIDE SEQUENCE [LARGE SCALE GENOMIC DNA]</scope>
    <source>
        <strain evidence="1 2">B035</strain>
    </source>
</reference>
<dbReference type="Gene3D" id="2.60.120.380">
    <property type="match status" value="2"/>
</dbReference>
<proteinExistence type="predicted"/>
<keyword evidence="1" id="KW-0449">Lipoprotein</keyword>
<protein>
    <submittedName>
        <fullName evidence="1">Putative lipoprotein</fullName>
    </submittedName>
</protein>
<organism evidence="1 2">
    <name type="scientific">Corallococcus coralloides</name>
    <name type="common">Myxococcus coralloides</name>
    <dbReference type="NCBI Taxonomy" id="184914"/>
    <lineage>
        <taxon>Bacteria</taxon>
        <taxon>Pseudomonadati</taxon>
        <taxon>Myxococcota</taxon>
        <taxon>Myxococcia</taxon>
        <taxon>Myxococcales</taxon>
        <taxon>Cystobacterineae</taxon>
        <taxon>Myxococcaceae</taxon>
        <taxon>Corallococcus</taxon>
    </lineage>
</organism>
<gene>
    <name evidence="1" type="ORF">EJ065_3536</name>
</gene>
<dbReference type="RefSeq" id="WP_128796921.1">
    <property type="nucleotide sequence ID" value="NZ_CP034669.1"/>
</dbReference>
<accession>A0A410RT74</accession>
<sequence>MSAKTSFRRYRALSLLMGGLLLTSCEKDPAKPDPVPDAGSLVMNPGAHGAGELTEVGQQVRYELATKAGHYYRFSCQEDTLPECQVRRLDPGTLEPLPPAATSDRTYVTWRAEVDETAIVDVSSPAYQEVQVGRYTFDFSETEDAEPNTVQDAISKEAPSDFTGVLNAPDDVDVFRFSIPKGHILAVFCYTKSASSGPDTDIVRADGTVLNKYRYLYRYGESALSAENDTGEDLFLRVSSQAGGVDVGDYGCKATDDGVDDHPDALPEATVVTVPSTTPVKFWPEGDVDVLAVDLVGGHTYRVNSDGFSFYPSTTVLDAQGTVLAKDIEDPDSLSLIAEFTAPSTARYFLSLRRLQGFGIYKYFFDKEFTYSISDVTP</sequence>
<dbReference type="EMBL" id="CP034669">
    <property type="protein sequence ID" value="QAT85097.1"/>
    <property type="molecule type" value="Genomic_DNA"/>
</dbReference>
<dbReference type="PROSITE" id="PS51257">
    <property type="entry name" value="PROKAR_LIPOPROTEIN"/>
    <property type="match status" value="1"/>
</dbReference>
<name>A0A410RT74_CORCK</name>
<dbReference type="AlphaFoldDB" id="A0A410RT74"/>
<evidence type="ECO:0000313" key="2">
    <source>
        <dbReference type="Proteomes" id="UP000288758"/>
    </source>
</evidence>